<gene>
    <name evidence="1" type="ORF">HCT14_02615</name>
</gene>
<dbReference type="RefSeq" id="WP_167700007.1">
    <property type="nucleotide sequence ID" value="NZ_CP118174.1"/>
</dbReference>
<accession>A0A968G895</accession>
<dbReference type="SUPFAM" id="SSF50998">
    <property type="entry name" value="Quinoprotein alcohol dehydrogenase-like"/>
    <property type="match status" value="1"/>
</dbReference>
<organism evidence="1 2">
    <name type="scientific">Entomospira entomophila</name>
    <dbReference type="NCBI Taxonomy" id="2719988"/>
    <lineage>
        <taxon>Bacteria</taxon>
        <taxon>Pseudomonadati</taxon>
        <taxon>Spirochaetota</taxon>
        <taxon>Spirochaetia</taxon>
        <taxon>Spirochaetales</taxon>
        <taxon>Spirochaetaceae</taxon>
        <taxon>Entomospira</taxon>
    </lineage>
</organism>
<dbReference type="AlphaFoldDB" id="A0A968G895"/>
<dbReference type="Proteomes" id="UP000711995">
    <property type="component" value="Unassembled WGS sequence"/>
</dbReference>
<keyword evidence="2" id="KW-1185">Reference proteome</keyword>
<dbReference type="InterPro" id="IPR011047">
    <property type="entry name" value="Quinoprotein_ADH-like_sf"/>
</dbReference>
<reference evidence="1 2" key="1">
    <citation type="submission" date="2020-03" db="EMBL/GenBank/DDBJ databases">
        <title>Spirochaetal bacteria isolated from arthropods constitute a novel genus Entomospira genus novum within the order Spirochaetales.</title>
        <authorList>
            <person name="Grana-Miraglia L."/>
            <person name="Sikutova S."/>
            <person name="Fingerle V."/>
            <person name="Sing A."/>
            <person name="Castillo-Ramirez S."/>
            <person name="Margos G."/>
            <person name="Rudolf I."/>
        </authorList>
    </citation>
    <scope>NUCLEOTIDE SEQUENCE [LARGE SCALE GENOMIC DNA]</scope>
    <source>
        <strain evidence="1 2">BR193</strain>
    </source>
</reference>
<proteinExistence type="predicted"/>
<evidence type="ECO:0000313" key="2">
    <source>
        <dbReference type="Proteomes" id="UP000711995"/>
    </source>
</evidence>
<sequence length="354" mass="40491">MRKTIDVLILVLFVLHYFFFPVRLSKEHFFVLNNAMHIGKTAITSHDNDTHLIPFELSGSLGYIDSHFQLRSKIPTEKRLAVDSQRYIQYGSDSVSNAVHDYSGNFLFNIINEGVPLLFDNEIYFVNSPAGEIDYYSSQGELQWSYHLGSFISAFDADEDLVAIGDMSGRLTVLNELGESIGVYNAPGSAYEGIYGVRLSPSGKYIGVVSGIKPQKFIFFRRGANGYTPVIHEPMEEIRRTVAIFFDKDEEFSYYEGKNKFFIFHIADNIKESNIKEIQLEQLQLDAFIPNFSDNLFALLARDHNQQRLLIFTRDGEYMIADISFVSDDKLRLASRENSLLMGIDQTIMEVQWQ</sequence>
<comment type="caution">
    <text evidence="1">The sequence shown here is derived from an EMBL/GenBank/DDBJ whole genome shotgun (WGS) entry which is preliminary data.</text>
</comment>
<dbReference type="EMBL" id="JAATLJ010000001">
    <property type="protein sequence ID" value="NIZ40407.1"/>
    <property type="molecule type" value="Genomic_DNA"/>
</dbReference>
<evidence type="ECO:0000313" key="1">
    <source>
        <dbReference type="EMBL" id="NIZ40407.1"/>
    </source>
</evidence>
<name>A0A968G895_9SPIO</name>
<protein>
    <submittedName>
        <fullName evidence="1">Uncharacterized protein</fullName>
    </submittedName>
</protein>